<reference evidence="1 2" key="1">
    <citation type="journal article" date="2018" name="Syst. Appl. Microbiol.">
        <title>Photobacterium carnosum sp. nov., isolated from spoiled modified atmosphere packaged poultry meat.</title>
        <authorList>
            <person name="Hilgarth M."/>
            <person name="Fuertes S."/>
            <person name="Ehrmann M."/>
            <person name="Vogel R.F."/>
        </authorList>
    </citation>
    <scope>NUCLEOTIDE SEQUENCE [LARGE SCALE GENOMIC DNA]</scope>
    <source>
        <strain evidence="1 2">TMW 2.2021</strain>
    </source>
</reference>
<organism evidence="1 2">
    <name type="scientific">Photobacterium carnosum</name>
    <dbReference type="NCBI Taxonomy" id="2023717"/>
    <lineage>
        <taxon>Bacteria</taxon>
        <taxon>Pseudomonadati</taxon>
        <taxon>Pseudomonadota</taxon>
        <taxon>Gammaproteobacteria</taxon>
        <taxon>Vibrionales</taxon>
        <taxon>Vibrionaceae</taxon>
        <taxon>Photobacterium</taxon>
    </lineage>
</organism>
<dbReference type="GeneID" id="69966053"/>
<evidence type="ECO:0000313" key="2">
    <source>
        <dbReference type="Proteomes" id="UP000234420"/>
    </source>
</evidence>
<gene>
    <name evidence="1" type="ORF">CIK00_03555</name>
</gene>
<proteinExistence type="predicted"/>
<evidence type="ECO:0000313" key="1">
    <source>
        <dbReference type="EMBL" id="PLC59359.1"/>
    </source>
</evidence>
<dbReference type="Proteomes" id="UP000234420">
    <property type="component" value="Unassembled WGS sequence"/>
</dbReference>
<sequence>MTTFQILPKAKGAFNTTTANVMPLQQVETPFYAKAVKSKLRLSEQAKAKIGIFDEAEYVAPICNEVTSEYGFWGNLCKWSLKNDVINKQQINDFISSPINSQQDDKALVLINDVMGSINKTAQSCLKRSATIFSDIEINEVLAQWFKVDDSEWGMNVSFFQQGEFGNDCDENGESNDGMAIRLASDCFVGTLSFDIDNGNPKISNTLYNMLTDLASLAYKASTFEMIEHYGVIAWDLADFGEDVITDFAKEITQENFDEFSKIMESSEYNEIKDEVSKLAPKAMAKYGLDFHDELPLRSLQEYLDATKCLSLYVRKIPKNNSSITTLFAAYIQEIKCHLRHVKWYISEREQKKLNSIVMVIQRVIDNYDASAEGDNNAWINGSNISLYESNFISFGTSTEDYFLDNMQDNNQCTGELACLKLNLHSEHDYEPLLKNICLINTALIALAQIINQN</sequence>
<dbReference type="AlphaFoldDB" id="A0A2N4UWH8"/>
<protein>
    <submittedName>
        <fullName evidence="1">Uncharacterized protein</fullName>
    </submittedName>
</protein>
<dbReference type="EMBL" id="NPIB01000002">
    <property type="protein sequence ID" value="PLC59359.1"/>
    <property type="molecule type" value="Genomic_DNA"/>
</dbReference>
<name>A0A2N4UWH8_9GAMM</name>
<accession>A0A2N4UWH8</accession>
<dbReference type="RefSeq" id="WP_101767561.1">
    <property type="nucleotide sequence ID" value="NZ_BPPU01000003.1"/>
</dbReference>
<comment type="caution">
    <text evidence="1">The sequence shown here is derived from an EMBL/GenBank/DDBJ whole genome shotgun (WGS) entry which is preliminary data.</text>
</comment>
<keyword evidence="2" id="KW-1185">Reference proteome</keyword>